<keyword evidence="6" id="KW-0999">Mitochondrion inner membrane</keyword>
<dbReference type="EMBL" id="GGYP01006414">
    <property type="protein sequence ID" value="MDE51185.1"/>
    <property type="molecule type" value="Transcribed_RNA"/>
</dbReference>
<keyword evidence="4 10" id="KW-0812">Transmembrane</keyword>
<dbReference type="PANTHER" id="PTHR45829">
    <property type="entry name" value="MITOCHONDRIAL CARRIER PROTEIN RIM2"/>
    <property type="match status" value="1"/>
</dbReference>
<sequence length="298" mass="33349">MPELPVSHDTFIHLLAGGTAGTIGAIVTCPLEVIKTRLQSSNKATLNVDNPNMIKCFTSIVKSEGWRALFKGLGPNLVGIAPSRAIYFSTYSSVKNLLNQSYVESPEHPLIHMSSAASAGFVSCTLTNPIWLVKTRLQLSRDPITVRQCMRGIWSKSGFRGFYKGITASYIGISETIVHFVIYEFFKAHIKQKRLSNPYCDDNFDKYIFFQYMFASAASKSCACAIAYPHEVARTRLREEGAIYKSFSQTLYLVWRDEGLIGWYRGLSIQLLRAIPFTAITMSTYELVVSLLSHGKIL</sequence>
<dbReference type="GO" id="GO:0015218">
    <property type="term" value="F:pyrimidine nucleotide transmembrane transporter activity"/>
    <property type="evidence" value="ECO:0007669"/>
    <property type="project" value="InterPro"/>
</dbReference>
<gene>
    <name evidence="13" type="primary">Slc25a36</name>
    <name evidence="13" type="ORF">g.3118</name>
</gene>
<keyword evidence="9 10" id="KW-0472">Membrane</keyword>
<organism evidence="13">
    <name type="scientific">Aceria tosichella</name>
    <name type="common">wheat curl mite</name>
    <dbReference type="NCBI Taxonomy" id="561515"/>
    <lineage>
        <taxon>Eukaryota</taxon>
        <taxon>Metazoa</taxon>
        <taxon>Ecdysozoa</taxon>
        <taxon>Arthropoda</taxon>
        <taxon>Chelicerata</taxon>
        <taxon>Arachnida</taxon>
        <taxon>Acari</taxon>
        <taxon>Acariformes</taxon>
        <taxon>Trombidiformes</taxon>
        <taxon>Prostigmata</taxon>
        <taxon>Eupodina</taxon>
        <taxon>Eriophyoidea</taxon>
        <taxon>Eriophyidae</taxon>
        <taxon>Eriophyinae</taxon>
        <taxon>Aceriini</taxon>
        <taxon>Aceria</taxon>
    </lineage>
</organism>
<dbReference type="InterPro" id="IPR002067">
    <property type="entry name" value="MCP"/>
</dbReference>
<reference evidence="13" key="1">
    <citation type="submission" date="2018-10" db="EMBL/GenBank/DDBJ databases">
        <title>Transcriptome assembly of Aceria tosichella (Wheat curl mite) Type 2.</title>
        <authorList>
            <person name="Scully E.D."/>
            <person name="Geib S.M."/>
            <person name="Palmer N.A."/>
            <person name="Gupta A.K."/>
            <person name="Sarath G."/>
            <person name="Tatineni S."/>
        </authorList>
    </citation>
    <scope>NUCLEOTIDE SEQUENCE</scope>
    <source>
        <strain evidence="13">LincolnNE</strain>
    </source>
</reference>
<comment type="subcellular location">
    <subcellularLocation>
        <location evidence="1">Mitochondrion inner membrane</location>
        <topology evidence="1">Multi-pass membrane protein</topology>
    </subcellularLocation>
</comment>
<feature type="repeat" description="Solcar" evidence="10">
    <location>
        <begin position="107"/>
        <end position="189"/>
    </location>
</feature>
<dbReference type="PRINTS" id="PR00926">
    <property type="entry name" value="MITOCARRIER"/>
</dbReference>
<dbReference type="InterPro" id="IPR023395">
    <property type="entry name" value="MCP_dom_sf"/>
</dbReference>
<evidence type="ECO:0000313" key="13">
    <source>
        <dbReference type="EMBL" id="MDE51185.1"/>
    </source>
</evidence>
<evidence type="ECO:0000256" key="1">
    <source>
        <dbReference type="ARBA" id="ARBA00004448"/>
    </source>
</evidence>
<dbReference type="GO" id="GO:0005743">
    <property type="term" value="C:mitochondrial inner membrane"/>
    <property type="evidence" value="ECO:0007669"/>
    <property type="project" value="UniProtKB-SubCell"/>
</dbReference>
<keyword evidence="5" id="KW-0677">Repeat</keyword>
<keyword evidence="8" id="KW-0496">Mitochondrion</keyword>
<dbReference type="Gene3D" id="1.50.40.10">
    <property type="entry name" value="Mitochondrial carrier domain"/>
    <property type="match status" value="1"/>
</dbReference>
<dbReference type="InterPro" id="IPR049562">
    <property type="entry name" value="SLC25A33/36-like"/>
</dbReference>
<evidence type="ECO:0000256" key="3">
    <source>
        <dbReference type="ARBA" id="ARBA00022448"/>
    </source>
</evidence>
<evidence type="ECO:0000256" key="10">
    <source>
        <dbReference type="PROSITE-ProRule" id="PRU00282"/>
    </source>
</evidence>
<feature type="transmembrane region" description="Helical" evidence="12">
    <location>
        <begin position="12"/>
        <end position="34"/>
    </location>
</feature>
<dbReference type="AlphaFoldDB" id="A0A6G1SL28"/>
<evidence type="ECO:0000256" key="6">
    <source>
        <dbReference type="ARBA" id="ARBA00022792"/>
    </source>
</evidence>
<name>A0A6G1SL28_9ACAR</name>
<dbReference type="PANTHER" id="PTHR45829:SF4">
    <property type="entry name" value="MITOCHONDRIAL CARRIER PROTEIN RIM2"/>
    <property type="match status" value="1"/>
</dbReference>
<dbReference type="Pfam" id="PF00153">
    <property type="entry name" value="Mito_carr"/>
    <property type="match status" value="3"/>
</dbReference>
<evidence type="ECO:0000256" key="2">
    <source>
        <dbReference type="ARBA" id="ARBA00006375"/>
    </source>
</evidence>
<dbReference type="PROSITE" id="PS50920">
    <property type="entry name" value="SOLCAR"/>
    <property type="match status" value="3"/>
</dbReference>
<proteinExistence type="inferred from homology"/>
<accession>A0A6G1SL28</accession>
<dbReference type="InterPro" id="IPR018108">
    <property type="entry name" value="MCP_transmembrane"/>
</dbReference>
<keyword evidence="3 11" id="KW-0813">Transport</keyword>
<evidence type="ECO:0000256" key="9">
    <source>
        <dbReference type="ARBA" id="ARBA00023136"/>
    </source>
</evidence>
<comment type="similarity">
    <text evidence="2 11">Belongs to the mitochondrial carrier (TC 2.A.29) family.</text>
</comment>
<feature type="repeat" description="Solcar" evidence="10">
    <location>
        <begin position="207"/>
        <end position="291"/>
    </location>
</feature>
<keyword evidence="7 12" id="KW-1133">Transmembrane helix</keyword>
<protein>
    <submittedName>
        <fullName evidence="13">Solute carrier family 25 member 36</fullName>
    </submittedName>
</protein>
<evidence type="ECO:0000256" key="12">
    <source>
        <dbReference type="SAM" id="Phobius"/>
    </source>
</evidence>
<evidence type="ECO:0000256" key="7">
    <source>
        <dbReference type="ARBA" id="ARBA00022989"/>
    </source>
</evidence>
<dbReference type="GO" id="GO:1990519">
    <property type="term" value="P:pyrimidine nucleotide import into mitochondrion"/>
    <property type="evidence" value="ECO:0007669"/>
    <property type="project" value="TreeGrafter"/>
</dbReference>
<feature type="repeat" description="Solcar" evidence="10">
    <location>
        <begin position="8"/>
        <end position="97"/>
    </location>
</feature>
<evidence type="ECO:0000256" key="4">
    <source>
        <dbReference type="ARBA" id="ARBA00022692"/>
    </source>
</evidence>
<evidence type="ECO:0000256" key="11">
    <source>
        <dbReference type="RuleBase" id="RU000488"/>
    </source>
</evidence>
<evidence type="ECO:0000256" key="8">
    <source>
        <dbReference type="ARBA" id="ARBA00023128"/>
    </source>
</evidence>
<evidence type="ECO:0000256" key="5">
    <source>
        <dbReference type="ARBA" id="ARBA00022737"/>
    </source>
</evidence>
<dbReference type="SUPFAM" id="SSF103506">
    <property type="entry name" value="Mitochondrial carrier"/>
    <property type="match status" value="1"/>
</dbReference>